<dbReference type="AlphaFoldDB" id="A0A0A9QL57"/>
<protein>
    <submittedName>
        <fullName evidence="1">Uncharacterized protein</fullName>
    </submittedName>
</protein>
<evidence type="ECO:0000313" key="1">
    <source>
        <dbReference type="EMBL" id="JAD29694.1"/>
    </source>
</evidence>
<reference evidence="1" key="1">
    <citation type="submission" date="2014-09" db="EMBL/GenBank/DDBJ databases">
        <authorList>
            <person name="Magalhaes I.L.F."/>
            <person name="Oliveira U."/>
            <person name="Santos F.R."/>
            <person name="Vidigal T.H.D.A."/>
            <person name="Brescovit A.D."/>
            <person name="Santos A.J."/>
        </authorList>
    </citation>
    <scope>NUCLEOTIDE SEQUENCE</scope>
    <source>
        <tissue evidence="1">Shoot tissue taken approximately 20 cm above the soil surface</tissue>
    </source>
</reference>
<accession>A0A0A9QL57</accession>
<proteinExistence type="predicted"/>
<reference evidence="1" key="2">
    <citation type="journal article" date="2015" name="Data Brief">
        <title>Shoot transcriptome of the giant reed, Arundo donax.</title>
        <authorList>
            <person name="Barrero R.A."/>
            <person name="Guerrero F.D."/>
            <person name="Moolhuijzen P."/>
            <person name="Goolsby J.A."/>
            <person name="Tidwell J."/>
            <person name="Bellgard S.E."/>
            <person name="Bellgard M.I."/>
        </authorList>
    </citation>
    <scope>NUCLEOTIDE SEQUENCE</scope>
    <source>
        <tissue evidence="1">Shoot tissue taken approximately 20 cm above the soil surface</tissue>
    </source>
</reference>
<dbReference type="EMBL" id="GBRH01268201">
    <property type="protein sequence ID" value="JAD29694.1"/>
    <property type="molecule type" value="Transcribed_RNA"/>
</dbReference>
<organism evidence="1">
    <name type="scientific">Arundo donax</name>
    <name type="common">Giant reed</name>
    <name type="synonym">Donax arundinaceus</name>
    <dbReference type="NCBI Taxonomy" id="35708"/>
    <lineage>
        <taxon>Eukaryota</taxon>
        <taxon>Viridiplantae</taxon>
        <taxon>Streptophyta</taxon>
        <taxon>Embryophyta</taxon>
        <taxon>Tracheophyta</taxon>
        <taxon>Spermatophyta</taxon>
        <taxon>Magnoliopsida</taxon>
        <taxon>Liliopsida</taxon>
        <taxon>Poales</taxon>
        <taxon>Poaceae</taxon>
        <taxon>PACMAD clade</taxon>
        <taxon>Arundinoideae</taxon>
        <taxon>Arundineae</taxon>
        <taxon>Arundo</taxon>
    </lineage>
</organism>
<name>A0A0A9QL57_ARUDO</name>
<sequence length="28" mass="3168">MTSGVTFGQSQLDSSNYRNGYFLFLTSF</sequence>